<keyword evidence="2" id="KW-0472">Membrane</keyword>
<accession>A0A0B2AEN3</accession>
<dbReference type="EMBL" id="JTDL01000154">
    <property type="protein sequence ID" value="KHL00273.1"/>
    <property type="molecule type" value="Genomic_DNA"/>
</dbReference>
<keyword evidence="2" id="KW-0812">Transmembrane</keyword>
<feature type="region of interest" description="Disordered" evidence="1">
    <location>
        <begin position="256"/>
        <end position="286"/>
    </location>
</feature>
<evidence type="ECO:0000256" key="2">
    <source>
        <dbReference type="SAM" id="Phobius"/>
    </source>
</evidence>
<feature type="transmembrane region" description="Helical" evidence="2">
    <location>
        <begin position="99"/>
        <end position="119"/>
    </location>
</feature>
<sequence length="286" mass="28709">MTVTADRGAAPPAPETRGRPTGKALQLLSWDRADLARARATILAGIAVCALGEAITAQSALLAFTRTAALAWLLAVAAVIAANLASWTAGSLWHSSRPAALGLAAAWAGVGATLFYLRISHSMLDTPPVSFGASADQLAANTATASASDQIQAWVMAALFVLGGALAAVKASTVSNPALLAHISAKEDAALARAARAAALSDYTQAASQHAKRLAEIDDVPTDLATQKLAIAHGIALAKHHARARIAELLAGPHLTGGVHTPATPTHGTSPGHPGSGGAPDRGAGA</sequence>
<evidence type="ECO:0000313" key="3">
    <source>
        <dbReference type="EMBL" id="KHL00273.1"/>
    </source>
</evidence>
<keyword evidence="4" id="KW-1185">Reference proteome</keyword>
<feature type="transmembrane region" description="Helical" evidence="2">
    <location>
        <begin position="42"/>
        <end position="63"/>
    </location>
</feature>
<evidence type="ECO:0000313" key="4">
    <source>
        <dbReference type="Proteomes" id="UP000030982"/>
    </source>
</evidence>
<reference evidence="3 4" key="1">
    <citation type="submission" date="2014-09" db="EMBL/GenBank/DDBJ databases">
        <title>Genome sequence of Sinomonas sp. MUSC 117.</title>
        <authorList>
            <person name="Lee L.-H."/>
        </authorList>
    </citation>
    <scope>NUCLEOTIDE SEQUENCE [LARGE SCALE GENOMIC DNA]</scope>
    <source>
        <strain evidence="3 4">MUSC 117</strain>
    </source>
</reference>
<comment type="caution">
    <text evidence="3">The sequence shown here is derived from an EMBL/GenBank/DDBJ whole genome shotgun (WGS) entry which is preliminary data.</text>
</comment>
<feature type="region of interest" description="Disordered" evidence="1">
    <location>
        <begin position="1"/>
        <end position="20"/>
    </location>
</feature>
<name>A0A0B2AEN3_9MICC</name>
<protein>
    <submittedName>
        <fullName evidence="3">Uncharacterized protein</fullName>
    </submittedName>
</protein>
<feature type="transmembrane region" description="Helical" evidence="2">
    <location>
        <begin position="151"/>
        <end position="169"/>
    </location>
</feature>
<dbReference type="RefSeq" id="WP_043128210.1">
    <property type="nucleotide sequence ID" value="NZ_JTDL01000154.1"/>
</dbReference>
<feature type="compositionally biased region" description="Gly residues" evidence="1">
    <location>
        <begin position="274"/>
        <end position="286"/>
    </location>
</feature>
<feature type="transmembrane region" description="Helical" evidence="2">
    <location>
        <begin position="69"/>
        <end position="87"/>
    </location>
</feature>
<dbReference type="Proteomes" id="UP000030982">
    <property type="component" value="Unassembled WGS sequence"/>
</dbReference>
<feature type="compositionally biased region" description="Low complexity" evidence="1">
    <location>
        <begin position="261"/>
        <end position="273"/>
    </location>
</feature>
<organism evidence="3 4">
    <name type="scientific">Sinomonas humi</name>
    <dbReference type="NCBI Taxonomy" id="1338436"/>
    <lineage>
        <taxon>Bacteria</taxon>
        <taxon>Bacillati</taxon>
        <taxon>Actinomycetota</taxon>
        <taxon>Actinomycetes</taxon>
        <taxon>Micrococcales</taxon>
        <taxon>Micrococcaceae</taxon>
        <taxon>Sinomonas</taxon>
    </lineage>
</organism>
<gene>
    <name evidence="3" type="ORF">LK10_20610</name>
</gene>
<proteinExistence type="predicted"/>
<evidence type="ECO:0000256" key="1">
    <source>
        <dbReference type="SAM" id="MobiDB-lite"/>
    </source>
</evidence>
<keyword evidence="2" id="KW-1133">Transmembrane helix</keyword>
<dbReference type="AlphaFoldDB" id="A0A0B2AEN3"/>